<dbReference type="Pfam" id="PF02001">
    <property type="entry name" value="DUF134"/>
    <property type="match status" value="1"/>
</dbReference>
<dbReference type="PANTHER" id="PTHR37478:SF2">
    <property type="entry name" value="UPF0251 PROTEIN TK0562"/>
    <property type="match status" value="1"/>
</dbReference>
<dbReference type="Gene3D" id="1.10.10.10">
    <property type="entry name" value="Winged helix-like DNA-binding domain superfamily/Winged helix DNA-binding domain"/>
    <property type="match status" value="1"/>
</dbReference>
<dbReference type="InterPro" id="IPR036388">
    <property type="entry name" value="WH-like_DNA-bd_sf"/>
</dbReference>
<keyword evidence="3" id="KW-0238">DNA-binding</keyword>
<dbReference type="PANTHER" id="PTHR37478">
    <property type="match status" value="1"/>
</dbReference>
<gene>
    <name evidence="3" type="ORF">SAMN05444280_11519</name>
</gene>
<evidence type="ECO:0000256" key="1">
    <source>
        <dbReference type="ARBA" id="ARBA00009350"/>
    </source>
</evidence>
<dbReference type="AlphaFoldDB" id="A0A1M6HZH4"/>
<dbReference type="HAMAP" id="MF_00674">
    <property type="entry name" value="UPF0251"/>
    <property type="match status" value="1"/>
</dbReference>
<evidence type="ECO:0000313" key="3">
    <source>
        <dbReference type="EMBL" id="SHJ27638.1"/>
    </source>
</evidence>
<evidence type="ECO:0000256" key="2">
    <source>
        <dbReference type="HAMAP-Rule" id="MF_00674"/>
    </source>
</evidence>
<dbReference type="Proteomes" id="UP000184050">
    <property type="component" value="Unassembled WGS sequence"/>
</dbReference>
<dbReference type="OrthoDB" id="280278at2"/>
<dbReference type="InterPro" id="IPR013324">
    <property type="entry name" value="RNA_pol_sigma_r3/r4-like"/>
</dbReference>
<keyword evidence="4" id="KW-1185">Reference proteome</keyword>
<dbReference type="STRING" id="1168035.SAMN05444280_11519"/>
<proteinExistence type="inferred from homology"/>
<comment type="similarity">
    <text evidence="1 2">Belongs to the UPF0251 family.</text>
</comment>
<organism evidence="3 4">
    <name type="scientific">Tangfeifania diversioriginum</name>
    <dbReference type="NCBI Taxonomy" id="1168035"/>
    <lineage>
        <taxon>Bacteria</taxon>
        <taxon>Pseudomonadati</taxon>
        <taxon>Bacteroidota</taxon>
        <taxon>Bacteroidia</taxon>
        <taxon>Marinilabiliales</taxon>
        <taxon>Prolixibacteraceae</taxon>
        <taxon>Tangfeifania</taxon>
    </lineage>
</organism>
<dbReference type="InterPro" id="IPR002852">
    <property type="entry name" value="UPF0251"/>
</dbReference>
<protein>
    <recommendedName>
        <fullName evidence="2">UPF0251 protein SAMN05444280_11519</fullName>
    </recommendedName>
</protein>
<dbReference type="EMBL" id="FQZE01000015">
    <property type="protein sequence ID" value="SHJ27638.1"/>
    <property type="molecule type" value="Genomic_DNA"/>
</dbReference>
<dbReference type="SUPFAM" id="SSF88659">
    <property type="entry name" value="Sigma3 and sigma4 domains of RNA polymerase sigma factors"/>
    <property type="match status" value="1"/>
</dbReference>
<dbReference type="RefSeq" id="WP_073169362.1">
    <property type="nucleotide sequence ID" value="NZ_FQZE01000015.1"/>
</dbReference>
<evidence type="ECO:0000313" key="4">
    <source>
        <dbReference type="Proteomes" id="UP000184050"/>
    </source>
</evidence>
<reference evidence="3 4" key="1">
    <citation type="submission" date="2016-11" db="EMBL/GenBank/DDBJ databases">
        <authorList>
            <person name="Jaros S."/>
            <person name="Januszkiewicz K."/>
            <person name="Wedrychowicz H."/>
        </authorList>
    </citation>
    <scope>NUCLEOTIDE SEQUENCE [LARGE SCALE GENOMIC DNA]</scope>
    <source>
        <strain evidence="3 4">DSM 27063</strain>
    </source>
</reference>
<dbReference type="GO" id="GO:0003677">
    <property type="term" value="F:DNA binding"/>
    <property type="evidence" value="ECO:0007669"/>
    <property type="project" value="UniProtKB-KW"/>
</dbReference>
<name>A0A1M6HZH4_9BACT</name>
<accession>A0A1M6HZH4</accession>
<sequence length="145" mass="16060">MPRPKNSRSIHEPPLFTEFKPVGVAAKSLLQNNLSLDEYEAVRLADLLELSHEEAAGEMEISRSTFSRLVAVARAKITDTLVNGKMLTIGGGNIHFRKNIIRCLDCGYLFKTKINSTLQKCPQCQSNRLQNLAGGFGHGRCCTKI</sequence>